<reference evidence="1 2" key="1">
    <citation type="journal article" date="2019" name="Nat. Ecol. Evol.">
        <title>Megaphylogeny resolves global patterns of mushroom evolution.</title>
        <authorList>
            <person name="Varga T."/>
            <person name="Krizsan K."/>
            <person name="Foldi C."/>
            <person name="Dima B."/>
            <person name="Sanchez-Garcia M."/>
            <person name="Sanchez-Ramirez S."/>
            <person name="Szollosi G.J."/>
            <person name="Szarkandi J.G."/>
            <person name="Papp V."/>
            <person name="Albert L."/>
            <person name="Andreopoulos W."/>
            <person name="Angelini C."/>
            <person name="Antonin V."/>
            <person name="Barry K.W."/>
            <person name="Bougher N.L."/>
            <person name="Buchanan P."/>
            <person name="Buyck B."/>
            <person name="Bense V."/>
            <person name="Catcheside P."/>
            <person name="Chovatia M."/>
            <person name="Cooper J."/>
            <person name="Damon W."/>
            <person name="Desjardin D."/>
            <person name="Finy P."/>
            <person name="Geml J."/>
            <person name="Haridas S."/>
            <person name="Hughes K."/>
            <person name="Justo A."/>
            <person name="Karasinski D."/>
            <person name="Kautmanova I."/>
            <person name="Kiss B."/>
            <person name="Kocsube S."/>
            <person name="Kotiranta H."/>
            <person name="LaButti K.M."/>
            <person name="Lechner B.E."/>
            <person name="Liimatainen K."/>
            <person name="Lipzen A."/>
            <person name="Lukacs Z."/>
            <person name="Mihaltcheva S."/>
            <person name="Morgado L.N."/>
            <person name="Niskanen T."/>
            <person name="Noordeloos M.E."/>
            <person name="Ohm R.A."/>
            <person name="Ortiz-Santana B."/>
            <person name="Ovrebo C."/>
            <person name="Racz N."/>
            <person name="Riley R."/>
            <person name="Savchenko A."/>
            <person name="Shiryaev A."/>
            <person name="Soop K."/>
            <person name="Spirin V."/>
            <person name="Szebenyi C."/>
            <person name="Tomsovsky M."/>
            <person name="Tulloss R.E."/>
            <person name="Uehling J."/>
            <person name="Grigoriev I.V."/>
            <person name="Vagvolgyi C."/>
            <person name="Papp T."/>
            <person name="Martin F.M."/>
            <person name="Miettinen O."/>
            <person name="Hibbett D.S."/>
            <person name="Nagy L.G."/>
        </authorList>
    </citation>
    <scope>NUCLEOTIDE SEQUENCE [LARGE SCALE GENOMIC DNA]</scope>
    <source>
        <strain evidence="1 2">CBS 962.96</strain>
    </source>
</reference>
<proteinExistence type="predicted"/>
<evidence type="ECO:0000313" key="1">
    <source>
        <dbReference type="EMBL" id="THU91722.1"/>
    </source>
</evidence>
<dbReference type="AlphaFoldDB" id="A0A4S8LQJ4"/>
<name>A0A4S8LQJ4_DENBC</name>
<dbReference type="EMBL" id="ML179299">
    <property type="protein sequence ID" value="THU91722.1"/>
    <property type="molecule type" value="Genomic_DNA"/>
</dbReference>
<dbReference type="Proteomes" id="UP000297245">
    <property type="component" value="Unassembled WGS sequence"/>
</dbReference>
<accession>A0A4S8LQJ4</accession>
<keyword evidence="2" id="KW-1185">Reference proteome</keyword>
<dbReference type="OrthoDB" id="2986975at2759"/>
<gene>
    <name evidence="1" type="ORF">K435DRAFT_673567</name>
</gene>
<organism evidence="1 2">
    <name type="scientific">Dendrothele bispora (strain CBS 962.96)</name>
    <dbReference type="NCBI Taxonomy" id="1314807"/>
    <lineage>
        <taxon>Eukaryota</taxon>
        <taxon>Fungi</taxon>
        <taxon>Dikarya</taxon>
        <taxon>Basidiomycota</taxon>
        <taxon>Agaricomycotina</taxon>
        <taxon>Agaricomycetes</taxon>
        <taxon>Agaricomycetidae</taxon>
        <taxon>Agaricales</taxon>
        <taxon>Agaricales incertae sedis</taxon>
        <taxon>Dendrothele</taxon>
    </lineage>
</organism>
<evidence type="ECO:0000313" key="2">
    <source>
        <dbReference type="Proteomes" id="UP000297245"/>
    </source>
</evidence>
<sequence>LVTPRHAVRTEWNEAATRKHCRLTGEQLFICCAEDRAEGRNGRGLNMLERAAMARRKKTEGRRQYKDLPDQIELVRGMKVMVTTNVETDLDVTNGARGEVVDIILDPEEPPIGEDPIVKLKYLPKYVLVKLTRTRATQLQGLEEAVIPVEPMRVKMVVQVEEKKGEAKYKKTISRMQFPMTAAYGFIDYRAQGQTINPVIVDIATPPSAGLTQTAVYVALLRSSGRENIRLLRDFDEEVLQDGVEPELMEEDDRLERLDEETKSWWKQMN</sequence>
<dbReference type="SUPFAM" id="SSF52540">
    <property type="entry name" value="P-loop containing nucleoside triphosphate hydrolases"/>
    <property type="match status" value="1"/>
</dbReference>
<dbReference type="InterPro" id="IPR027417">
    <property type="entry name" value="P-loop_NTPase"/>
</dbReference>
<feature type="non-terminal residue" evidence="1">
    <location>
        <position position="1"/>
    </location>
</feature>
<protein>
    <submittedName>
        <fullName evidence="1">Uncharacterized protein</fullName>
    </submittedName>
</protein>